<organism evidence="1 2">
    <name type="scientific">Acaulospora morrowiae</name>
    <dbReference type="NCBI Taxonomy" id="94023"/>
    <lineage>
        <taxon>Eukaryota</taxon>
        <taxon>Fungi</taxon>
        <taxon>Fungi incertae sedis</taxon>
        <taxon>Mucoromycota</taxon>
        <taxon>Glomeromycotina</taxon>
        <taxon>Glomeromycetes</taxon>
        <taxon>Diversisporales</taxon>
        <taxon>Acaulosporaceae</taxon>
        <taxon>Acaulospora</taxon>
    </lineage>
</organism>
<dbReference type="OrthoDB" id="10252227at2759"/>
<evidence type="ECO:0000313" key="1">
    <source>
        <dbReference type="EMBL" id="CAG8762697.1"/>
    </source>
</evidence>
<accession>A0A9N9J508</accession>
<dbReference type="Pfam" id="PF12755">
    <property type="entry name" value="Vac14_Fab1_bd"/>
    <property type="match status" value="1"/>
</dbReference>
<evidence type="ECO:0000313" key="2">
    <source>
        <dbReference type="Proteomes" id="UP000789342"/>
    </source>
</evidence>
<sequence>LRVVEVNARKSGGEFSTAVATPISPSVKLEGEGKLDGQFDITPQPCSSKIVVESKKDGSSLLEDRNNEWPFNSVCESLCVALFHPCWEVRHGACIGLREILKVHGYGAGRRVGLTKEENEIRNNKWLEDVAIRLLCVFALDRFGDYVSDQVVAPVRETCSQTMGALLRYMSPRGVENVHGVLLQMIYQSDTCDGKPSIWEVRHAGMLGLKYAVAVRKDLVNDILDGIVDAVIVGLKDSDDDVRAVAASILIPIADYFVELSAKKIPEIVSVLWDCLKDLKDDLTASTAS</sequence>
<gene>
    <name evidence="1" type="ORF">AMORRO_LOCUS16038</name>
</gene>
<protein>
    <submittedName>
        <fullName evidence="1">5269_t:CDS:1</fullName>
    </submittedName>
</protein>
<feature type="non-terminal residue" evidence="1">
    <location>
        <position position="289"/>
    </location>
</feature>
<dbReference type="InterPro" id="IPR016024">
    <property type="entry name" value="ARM-type_fold"/>
</dbReference>
<dbReference type="EMBL" id="CAJVPV010041781">
    <property type="protein sequence ID" value="CAG8762697.1"/>
    <property type="molecule type" value="Genomic_DNA"/>
</dbReference>
<feature type="non-terminal residue" evidence="1">
    <location>
        <position position="1"/>
    </location>
</feature>
<dbReference type="InterPro" id="IPR044972">
    <property type="entry name" value="Mot1"/>
</dbReference>
<comment type="caution">
    <text evidence="1">The sequence shown here is derived from an EMBL/GenBank/DDBJ whole genome shotgun (WGS) entry which is preliminary data.</text>
</comment>
<dbReference type="SUPFAM" id="SSF48371">
    <property type="entry name" value="ARM repeat"/>
    <property type="match status" value="1"/>
</dbReference>
<dbReference type="PANTHER" id="PTHR36498:SF1">
    <property type="entry name" value="TATA-BINDING PROTEIN-ASSOCIATED FACTOR 172"/>
    <property type="match status" value="1"/>
</dbReference>
<dbReference type="PANTHER" id="PTHR36498">
    <property type="entry name" value="TATA-BINDING PROTEIN-ASSOCIATED FACTOR 172"/>
    <property type="match status" value="1"/>
</dbReference>
<reference evidence="1" key="1">
    <citation type="submission" date="2021-06" db="EMBL/GenBank/DDBJ databases">
        <authorList>
            <person name="Kallberg Y."/>
            <person name="Tangrot J."/>
            <person name="Rosling A."/>
        </authorList>
    </citation>
    <scope>NUCLEOTIDE SEQUENCE</scope>
    <source>
        <strain evidence="1">CL551</strain>
    </source>
</reference>
<dbReference type="AlphaFoldDB" id="A0A9N9J508"/>
<dbReference type="GO" id="GO:0003677">
    <property type="term" value="F:DNA binding"/>
    <property type="evidence" value="ECO:0007669"/>
    <property type="project" value="InterPro"/>
</dbReference>
<dbReference type="InterPro" id="IPR011989">
    <property type="entry name" value="ARM-like"/>
</dbReference>
<dbReference type="GO" id="GO:0017025">
    <property type="term" value="F:TBP-class protein binding"/>
    <property type="evidence" value="ECO:0007669"/>
    <property type="project" value="InterPro"/>
</dbReference>
<keyword evidence="2" id="KW-1185">Reference proteome</keyword>
<name>A0A9N9J508_9GLOM</name>
<dbReference type="GO" id="GO:0016887">
    <property type="term" value="F:ATP hydrolysis activity"/>
    <property type="evidence" value="ECO:0007669"/>
    <property type="project" value="InterPro"/>
</dbReference>
<dbReference type="Gene3D" id="1.25.10.10">
    <property type="entry name" value="Leucine-rich Repeat Variant"/>
    <property type="match status" value="1"/>
</dbReference>
<proteinExistence type="predicted"/>
<dbReference type="Proteomes" id="UP000789342">
    <property type="component" value="Unassembled WGS sequence"/>
</dbReference>